<evidence type="ECO:0000313" key="3">
    <source>
        <dbReference type="Proteomes" id="UP000285326"/>
    </source>
</evidence>
<dbReference type="AlphaFoldDB" id="A0A420JC54"/>
<dbReference type="Proteomes" id="UP000285326">
    <property type="component" value="Unassembled WGS sequence"/>
</dbReference>
<comment type="caution">
    <text evidence="2">The sequence shown here is derived from an EMBL/GenBank/DDBJ whole genome shotgun (WGS) entry which is preliminary data.</text>
</comment>
<gene>
    <name evidence="2" type="ORF">GcM1_087001</name>
</gene>
<proteinExistence type="predicted"/>
<name>A0A420JC54_9PEZI</name>
<reference evidence="2 3" key="1">
    <citation type="journal article" date="2018" name="BMC Genomics">
        <title>Comparative genome analyses reveal sequence features reflecting distinct modes of host-adaptation between dicot and monocot powdery mildew.</title>
        <authorList>
            <person name="Wu Y."/>
            <person name="Ma X."/>
            <person name="Pan Z."/>
            <person name="Kale S.D."/>
            <person name="Song Y."/>
            <person name="King H."/>
            <person name="Zhang Q."/>
            <person name="Presley C."/>
            <person name="Deng X."/>
            <person name="Wei C.I."/>
            <person name="Xiao S."/>
        </authorList>
    </citation>
    <scope>NUCLEOTIDE SEQUENCE [LARGE SCALE GENOMIC DNA]</scope>
    <source>
        <strain evidence="2">UMSG1</strain>
    </source>
</reference>
<evidence type="ECO:0000256" key="1">
    <source>
        <dbReference type="SAM" id="MobiDB-lite"/>
    </source>
</evidence>
<accession>A0A420JC54</accession>
<organism evidence="2 3">
    <name type="scientific">Golovinomyces cichoracearum</name>
    <dbReference type="NCBI Taxonomy" id="62708"/>
    <lineage>
        <taxon>Eukaryota</taxon>
        <taxon>Fungi</taxon>
        <taxon>Dikarya</taxon>
        <taxon>Ascomycota</taxon>
        <taxon>Pezizomycotina</taxon>
        <taxon>Leotiomycetes</taxon>
        <taxon>Erysiphales</taxon>
        <taxon>Erysiphaceae</taxon>
        <taxon>Golovinomyces</taxon>
    </lineage>
</organism>
<dbReference type="EMBL" id="MCBS01008795">
    <property type="protein sequence ID" value="RKF84493.1"/>
    <property type="molecule type" value="Genomic_DNA"/>
</dbReference>
<feature type="non-terminal residue" evidence="2">
    <location>
        <position position="80"/>
    </location>
</feature>
<protein>
    <submittedName>
        <fullName evidence="2">Uncharacterized protein</fullName>
    </submittedName>
</protein>
<evidence type="ECO:0000313" key="2">
    <source>
        <dbReference type="EMBL" id="RKF84493.1"/>
    </source>
</evidence>
<feature type="region of interest" description="Disordered" evidence="1">
    <location>
        <begin position="18"/>
        <end position="80"/>
    </location>
</feature>
<feature type="compositionally biased region" description="Polar residues" evidence="1">
    <location>
        <begin position="47"/>
        <end position="58"/>
    </location>
</feature>
<sequence>MEIFIDEQVLQTEMSISTHPIPHTPTIPPLHSEALQNPPTIRKVNPPESSRPTLQPTAPSKCAIPKASSNSQIGSENAQI</sequence>
<feature type="compositionally biased region" description="Polar residues" evidence="1">
    <location>
        <begin position="67"/>
        <end position="80"/>
    </location>
</feature>